<dbReference type="GO" id="GO:0007155">
    <property type="term" value="P:cell adhesion"/>
    <property type="evidence" value="ECO:0007669"/>
    <property type="project" value="InterPro"/>
</dbReference>
<dbReference type="GO" id="GO:0005886">
    <property type="term" value="C:plasma membrane"/>
    <property type="evidence" value="ECO:0007669"/>
    <property type="project" value="UniProtKB-ARBA"/>
</dbReference>
<feature type="disulfide bond" evidence="15">
    <location>
        <begin position="129"/>
        <end position="150"/>
    </location>
</feature>
<dbReference type="InterPro" id="IPR000538">
    <property type="entry name" value="Link_dom"/>
</dbReference>
<evidence type="ECO:0000256" key="4">
    <source>
        <dbReference type="ARBA" id="ARBA00022729"/>
    </source>
</evidence>
<keyword evidence="9" id="KW-0325">Glycoprotein</keyword>
<feature type="domain" description="Link" evidence="18">
    <location>
        <begin position="83"/>
        <end position="175"/>
    </location>
</feature>
<protein>
    <recommendedName>
        <fullName evidence="12">Lymphatic vessel endothelial hyaluronic acid receptor 1</fullName>
    </recommendedName>
    <alternativeName>
        <fullName evidence="14">Cell surface retention sequence-binding protein 1</fullName>
    </alternativeName>
    <alternativeName>
        <fullName evidence="13">Extracellular link domain-containing protein 1</fullName>
    </alternativeName>
</protein>
<keyword evidence="3 17" id="KW-0812">Transmembrane</keyword>
<dbReference type="InterPro" id="IPR016186">
    <property type="entry name" value="C-type_lectin-like/link_sf"/>
</dbReference>
<evidence type="ECO:0000256" key="1">
    <source>
        <dbReference type="ARBA" id="ARBA00004167"/>
    </source>
</evidence>
<evidence type="ECO:0000256" key="16">
    <source>
        <dbReference type="SAM" id="MobiDB-lite"/>
    </source>
</evidence>
<name>A0A1B8Y3K2_XENTR</name>
<dbReference type="PRINTS" id="PR01265">
    <property type="entry name" value="LINKMODULE"/>
</dbReference>
<feature type="region of interest" description="Disordered" evidence="16">
    <location>
        <begin position="349"/>
        <end position="392"/>
    </location>
</feature>
<evidence type="ECO:0000256" key="8">
    <source>
        <dbReference type="ARBA" id="ARBA00023170"/>
    </source>
</evidence>
<dbReference type="FunFam" id="3.10.100.10:FF:000057">
    <property type="entry name" value="Lymphatic vessel endothelial hyaluronic acid receptor 1"/>
    <property type="match status" value="1"/>
</dbReference>
<dbReference type="Pfam" id="PF00193">
    <property type="entry name" value="Xlink"/>
    <property type="match status" value="1"/>
</dbReference>
<dbReference type="GO" id="GO:0005540">
    <property type="term" value="F:hyaluronic acid binding"/>
    <property type="evidence" value="ECO:0007669"/>
    <property type="project" value="InterPro"/>
</dbReference>
<evidence type="ECO:0000256" key="10">
    <source>
        <dbReference type="ARBA" id="ARBA00057127"/>
    </source>
</evidence>
<dbReference type="EMBL" id="KV460493">
    <property type="protein sequence ID" value="OCA17510.1"/>
    <property type="molecule type" value="Genomic_DNA"/>
</dbReference>
<sequence>MSCNFPVNLPPSEAKPIALFLSERLEVAEVHLLRINQDSQLSSKMTSLTGSTVVLLTILLTHFVAQGVINIKDIAHSPCRIAGVLLAESSDHKYKFNFTRAESVCHVLGLQLASKNQVEKANKYGFETCSFGWVSEQFVVISRIQPNEKCGQSKTGLVPWMTVNAAKDFHAYCFNASDTRKNSCKPDPLTTIIPDTSKAPSSTAESVQPGAYDTTTKAFDTTPKAFDTTPKAFDTTPKAFDTTPKANDTTPKIITILNAITTTRGYVKMTTFRPTFTTTQITTTFVNDLLKESTNKPQAVNAKESFGGLPAALLTLALVFFIAFVVLAVCYIKQYKTNWFFPKNEEKESVETKVFKENTNAEQESSKEEGQKANGKSEIPQAGTGNSMEAEV</sequence>
<evidence type="ECO:0000256" key="3">
    <source>
        <dbReference type="ARBA" id="ARBA00022692"/>
    </source>
</evidence>
<dbReference type="InterPro" id="IPR043210">
    <property type="entry name" value="CD44_antigen-like"/>
</dbReference>
<evidence type="ECO:0000256" key="17">
    <source>
        <dbReference type="SAM" id="Phobius"/>
    </source>
</evidence>
<comment type="subcellular location">
    <subcellularLocation>
        <location evidence="1">Membrane</location>
        <topology evidence="1">Single-pass membrane protein</topology>
    </subcellularLocation>
</comment>
<dbReference type="PROSITE" id="PS50963">
    <property type="entry name" value="LINK_2"/>
    <property type="match status" value="1"/>
</dbReference>
<proteinExistence type="predicted"/>
<dbReference type="SMART" id="SM00445">
    <property type="entry name" value="LINK"/>
    <property type="match status" value="1"/>
</dbReference>
<evidence type="ECO:0000256" key="2">
    <source>
        <dbReference type="ARBA" id="ARBA00022448"/>
    </source>
</evidence>
<comment type="function">
    <text evidence="10">Ligand-specific transporter trafficking between intracellular organelles (TGN) and the plasma membrane. Plays a role in autocrine regulation of cell growth mediated by growth regulators containing cell surface retention sequence binding (CRS). May act as a hyaluronan (HA) transporter, either mediating its uptake for catabolism within lymphatic endothelial cells themselves, or its transport into the lumen of afferent lymphatic vessels for subsequent re-uptake and degradation in lymph nodes. Binds to pericelluar hyaluronan matrices deposited on the surface of leukocytes and facilitates cell adhesion and migration through lymphatic endothelium.</text>
</comment>
<evidence type="ECO:0000256" key="14">
    <source>
        <dbReference type="ARBA" id="ARBA00081249"/>
    </source>
</evidence>
<reference evidence="19" key="1">
    <citation type="submission" date="2009-11" db="EMBL/GenBank/DDBJ databases">
        <authorList>
            <consortium name="US DOE Joint Genome Institute (JGI-PGF)"/>
            <person name="Ottilar R."/>
            <person name="Schmutz J."/>
            <person name="Salamov A."/>
            <person name="Cheng J.F."/>
            <person name="Lucas S."/>
            <person name="Pitluck S."/>
            <person name="Gundlach H."/>
            <person name="Guo Y."/>
            <person name="Haberer G."/>
            <person name="Nasrallah J."/>
            <person name="Mayer K.F.X."/>
            <person name="van de Peer Y."/>
            <person name="Weigel D."/>
            <person name="Grigoriev I.V."/>
        </authorList>
    </citation>
    <scope>NUCLEOTIDE SEQUENCE</scope>
    <source>
        <strain evidence="19">Nigerian</strain>
    </source>
</reference>
<dbReference type="PANTHER" id="PTHR10225">
    <property type="entry name" value="HYALURONAN RECEPTOR"/>
    <property type="match status" value="1"/>
</dbReference>
<dbReference type="GO" id="GO:0038023">
    <property type="term" value="F:signaling receptor activity"/>
    <property type="evidence" value="ECO:0007669"/>
    <property type="project" value="UniProtKB-ARBA"/>
</dbReference>
<keyword evidence="7 15" id="KW-1015">Disulfide bond</keyword>
<keyword evidence="2" id="KW-0813">Transport</keyword>
<dbReference type="InterPro" id="IPR016187">
    <property type="entry name" value="CTDL_fold"/>
</dbReference>
<reference evidence="19" key="2">
    <citation type="journal article" date="2010" name="Science">
        <title>The genome of the Western clawed frog Xenopus tropicalis.</title>
        <authorList>
            <person name="Hellsten U."/>
            <person name="Harland R.M."/>
            <person name="Gilchrist M.J."/>
            <person name="Hendrix D."/>
            <person name="Jurka J."/>
            <person name="Kapitonov V."/>
            <person name="Ovcharenko I."/>
            <person name="Putnam N.H."/>
            <person name="Shu S."/>
            <person name="Taher L."/>
            <person name="Blitz I.L."/>
            <person name="Blumberg B."/>
            <person name="Dichmann D.S."/>
            <person name="Dubchak I."/>
            <person name="Amaya E."/>
            <person name="Detter J.C."/>
            <person name="Fletcher R."/>
            <person name="Gerhard D.S."/>
            <person name="Goodstein D."/>
            <person name="Graves T."/>
            <person name="Grigoriev I.V."/>
            <person name="Grimwood J."/>
            <person name="Kawashima T."/>
            <person name="Lindquist E."/>
            <person name="Lucas S.M."/>
            <person name="Mead P.E."/>
            <person name="Mitros T."/>
            <person name="Ogino H."/>
            <person name="Ohta Y."/>
            <person name="Poliakov A.V."/>
            <person name="Pollet N."/>
            <person name="Robert J."/>
            <person name="Salamov A."/>
            <person name="Sater A.K."/>
            <person name="Schmutz J."/>
            <person name="Terry A."/>
            <person name="Vize P.D."/>
            <person name="Warren W.C."/>
            <person name="Wells D."/>
            <person name="Wills A."/>
            <person name="Wilson R.K."/>
            <person name="Zimmerman L.B."/>
            <person name="Zorn A.M."/>
            <person name="Grainger R."/>
            <person name="Grammer T."/>
            <person name="Khokha M.K."/>
            <person name="Richardson P.M."/>
            <person name="Rokhsar D.S."/>
        </authorList>
    </citation>
    <scope>NUCLEOTIDE SEQUENCE [LARGE SCALE GENOMIC DNA]</scope>
    <source>
        <strain evidence="19">Nigerian</strain>
    </source>
</reference>
<feature type="transmembrane region" description="Helical" evidence="17">
    <location>
        <begin position="311"/>
        <end position="332"/>
    </location>
</feature>
<dbReference type="Gene3D" id="3.10.100.10">
    <property type="entry name" value="Mannose-Binding Protein A, subunit A"/>
    <property type="match status" value="1"/>
</dbReference>
<organism evidence="19">
    <name type="scientific">Xenopus tropicalis</name>
    <name type="common">Western clawed frog</name>
    <name type="synonym">Silurana tropicalis</name>
    <dbReference type="NCBI Taxonomy" id="8364"/>
    <lineage>
        <taxon>Eukaryota</taxon>
        <taxon>Metazoa</taxon>
        <taxon>Chordata</taxon>
        <taxon>Craniata</taxon>
        <taxon>Vertebrata</taxon>
        <taxon>Euteleostomi</taxon>
        <taxon>Amphibia</taxon>
        <taxon>Batrachia</taxon>
        <taxon>Anura</taxon>
        <taxon>Pipoidea</taxon>
        <taxon>Pipidae</taxon>
        <taxon>Xenopodinae</taxon>
        <taxon>Xenopus</taxon>
        <taxon>Silurana</taxon>
    </lineage>
</organism>
<keyword evidence="8" id="KW-0675">Receptor</keyword>
<dbReference type="PANTHER" id="PTHR10225:SF2">
    <property type="entry name" value="LYMPHATIC VESSEL ENDOTHELIAL HYALURONIC ACID RECEPTOR 1"/>
    <property type="match status" value="1"/>
</dbReference>
<gene>
    <name evidence="19" type="ORF">XENTR_v90027047mg</name>
</gene>
<keyword evidence="4" id="KW-0732">Signal</keyword>
<keyword evidence="6 17" id="KW-0472">Membrane</keyword>
<evidence type="ECO:0000256" key="13">
    <source>
        <dbReference type="ARBA" id="ARBA00078806"/>
    </source>
</evidence>
<dbReference type="SUPFAM" id="SSF56436">
    <property type="entry name" value="C-type lectin-like"/>
    <property type="match status" value="1"/>
</dbReference>
<evidence type="ECO:0000256" key="11">
    <source>
        <dbReference type="ARBA" id="ARBA00063369"/>
    </source>
</evidence>
<evidence type="ECO:0000259" key="18">
    <source>
        <dbReference type="PROSITE" id="PS50963"/>
    </source>
</evidence>
<dbReference type="AlphaFoldDB" id="A0A1B8Y3K2"/>
<evidence type="ECO:0000313" key="19">
    <source>
        <dbReference type="EMBL" id="OCA17510.1"/>
    </source>
</evidence>
<keyword evidence="5 17" id="KW-1133">Transmembrane helix</keyword>
<comment type="caution">
    <text evidence="15">Lacks conserved residue(s) required for the propagation of feature annotation.</text>
</comment>
<feature type="compositionally biased region" description="Polar residues" evidence="16">
    <location>
        <begin position="383"/>
        <end position="392"/>
    </location>
</feature>
<evidence type="ECO:0000256" key="6">
    <source>
        <dbReference type="ARBA" id="ARBA00023136"/>
    </source>
</evidence>
<evidence type="ECO:0000256" key="5">
    <source>
        <dbReference type="ARBA" id="ARBA00022989"/>
    </source>
</evidence>
<evidence type="ECO:0000256" key="12">
    <source>
        <dbReference type="ARBA" id="ARBA00074556"/>
    </source>
</evidence>
<evidence type="ECO:0000256" key="9">
    <source>
        <dbReference type="ARBA" id="ARBA00023180"/>
    </source>
</evidence>
<evidence type="ECO:0000256" key="7">
    <source>
        <dbReference type="ARBA" id="ARBA00023157"/>
    </source>
</evidence>
<reference evidence="19" key="3">
    <citation type="submission" date="2016-05" db="EMBL/GenBank/DDBJ databases">
        <title>WGS assembly of Xenopus tropicalis.</title>
        <authorList>
            <person name="Sessions A."/>
            <person name="Jenkins J."/>
            <person name="Mitros T."/>
            <person name="Lyons J.T."/>
            <person name="Dichmann D.S."/>
            <person name="Robert J."/>
            <person name="Harland R.M."/>
            <person name="Rokhsar D.S."/>
        </authorList>
    </citation>
    <scope>NUCLEOTIDE SEQUENCE</scope>
    <source>
        <strain evidence="19">Nigerian</strain>
    </source>
</reference>
<evidence type="ECO:0000256" key="15">
    <source>
        <dbReference type="PROSITE-ProRule" id="PRU00323"/>
    </source>
</evidence>
<comment type="subunit">
    <text evidence="11">Homodimer; disulfide-linked. Interacts with PDGFB and IGFBP3. Forms a transient ternary complex with PDGFB and PDGFRB in TGN.</text>
</comment>
<accession>A0A1B8Y3K2</accession>